<dbReference type="InterPro" id="IPR015408">
    <property type="entry name" value="Znf_Mcm10/DnaG"/>
</dbReference>
<protein>
    <recommendedName>
        <fullName evidence="3">Zinc finger Mcm10/DnaG-type domain-containing protein</fullName>
    </recommendedName>
</protein>
<reference evidence="4" key="1">
    <citation type="submission" date="2022-12" db="EMBL/GenBank/DDBJ databases">
        <authorList>
            <person name="Petersen C."/>
        </authorList>
    </citation>
    <scope>NUCLEOTIDE SEQUENCE</scope>
    <source>
        <strain evidence="4">IBT 21472</strain>
    </source>
</reference>
<evidence type="ECO:0000256" key="2">
    <source>
        <dbReference type="SAM" id="MobiDB-lite"/>
    </source>
</evidence>
<name>A0A9W9U206_9EURO</name>
<keyword evidence="5" id="KW-1185">Reference proteome</keyword>
<sequence>MKLLADSAWPPKSPRDALLSSPRGRQKYQDVQRRRELLSSPLKRSNTTPNFRSKASQVLDEGEDEDDAEDEETLELQLAEIQARLRLKQLQKKRARSGTTSSNVEDGEDEFSSLTSGIASSSRPRSHSLVPGSPQRTTQRRTQVDEVQVPVSPTKREAPPDPWSPQRYRMGIDKGWKASDVSLKRPPISRPDARPASQLGTRSGAMTRSTDVFASRPQTSPSSGGLHRIKSFSERMAEGRATEKSRLEKAERVQANRSSAFQLDKAEVDAFKTAASNRLPSPPSSFREPEAPSYSREDIMRALNKPRPGGLTRSETAPNVRQLNGKDDTLSEETGDSSKFESHSRQHLSSRVLPHSFLSRTLADKKVLTIPDLLKTIKAPDFELPDEIDGDFVVFGIVASKSDPKQKQSTGNASAKTADPYDDGRNNTDRYMVITLTDLKWTIDLFLFDTAFPRYYKVSGGTLIAILNPTIMPPPKHKLDTNRFSLALSSSDDKVLEIGHSRDIGYCKATRKDGKTCQTWVDGRKTEFCDFHVDIQIRRTQGQRMGVNSDTGMFGPGGKSGPRTGQWQEGKRRSAQRDPNNPKQGLKPEGAQYDWGSQSTYYVAPARKGHGNRTSYHPNASGDSAANLLDAVSDDPFIAAGMMGRGMENKEERLRRRLATQAREREITQKLVSGRTGVGADYLRTRTANESPSDGNKDKPSGTPSTPKTLPHSSSMNLASFGKARNVRLSPQKAGVKKTRFLTANGIREAGRESLGGPAQSASSRRQVLSDDDDDELDII</sequence>
<feature type="compositionally biased region" description="Polar residues" evidence="2">
    <location>
        <begin position="198"/>
        <end position="223"/>
    </location>
</feature>
<evidence type="ECO:0000313" key="4">
    <source>
        <dbReference type="EMBL" id="KAJ5308253.1"/>
    </source>
</evidence>
<evidence type="ECO:0000256" key="1">
    <source>
        <dbReference type="ARBA" id="ARBA00009679"/>
    </source>
</evidence>
<comment type="caution">
    <text evidence="4">The sequence shown here is derived from an EMBL/GenBank/DDBJ whole genome shotgun (WGS) entry which is preliminary data.</text>
</comment>
<dbReference type="GO" id="GO:0003688">
    <property type="term" value="F:DNA replication origin binding"/>
    <property type="evidence" value="ECO:0007669"/>
    <property type="project" value="TreeGrafter"/>
</dbReference>
<feature type="compositionally biased region" description="Polar residues" evidence="2">
    <location>
        <begin position="702"/>
        <end position="718"/>
    </location>
</feature>
<feature type="compositionally biased region" description="Acidic residues" evidence="2">
    <location>
        <begin position="770"/>
        <end position="780"/>
    </location>
</feature>
<feature type="region of interest" description="Disordered" evidence="2">
    <location>
        <begin position="403"/>
        <end position="422"/>
    </location>
</feature>
<gene>
    <name evidence="4" type="ORF">N7476_008909</name>
</gene>
<evidence type="ECO:0000313" key="5">
    <source>
        <dbReference type="Proteomes" id="UP001147746"/>
    </source>
</evidence>
<dbReference type="PANTHER" id="PTHR13454:SF11">
    <property type="entry name" value="PROTEIN MCM10 HOMOLOG"/>
    <property type="match status" value="1"/>
</dbReference>
<feature type="region of interest" description="Disordered" evidence="2">
    <location>
        <begin position="542"/>
        <end position="593"/>
    </location>
</feature>
<dbReference type="InterPro" id="IPR040184">
    <property type="entry name" value="Mcm10"/>
</dbReference>
<feature type="region of interest" description="Disordered" evidence="2">
    <location>
        <begin position="89"/>
        <end position="258"/>
    </location>
</feature>
<accession>A0A9W9U206</accession>
<feature type="region of interest" description="Disordered" evidence="2">
    <location>
        <begin position="665"/>
        <end position="780"/>
    </location>
</feature>
<dbReference type="FunFam" id="2.40.50.140:FF:000174">
    <property type="entry name" value="DNA replication licensing factor mcm10"/>
    <property type="match status" value="1"/>
</dbReference>
<evidence type="ECO:0000259" key="3">
    <source>
        <dbReference type="Pfam" id="PF09329"/>
    </source>
</evidence>
<feature type="compositionally biased region" description="Acidic residues" evidence="2">
    <location>
        <begin position="60"/>
        <end position="74"/>
    </location>
</feature>
<dbReference type="Pfam" id="PF09329">
    <property type="entry name" value="zf-primase"/>
    <property type="match status" value="1"/>
</dbReference>
<comment type="similarity">
    <text evidence="1">Belongs to the MCM10 family.</text>
</comment>
<feature type="compositionally biased region" description="Polar residues" evidence="2">
    <location>
        <begin position="542"/>
        <end position="551"/>
    </location>
</feature>
<dbReference type="GO" id="GO:0003697">
    <property type="term" value="F:single-stranded DNA binding"/>
    <property type="evidence" value="ECO:0007669"/>
    <property type="project" value="InterPro"/>
</dbReference>
<feature type="compositionally biased region" description="Polar residues" evidence="2">
    <location>
        <begin position="313"/>
        <end position="322"/>
    </location>
</feature>
<dbReference type="GO" id="GO:0006270">
    <property type="term" value="P:DNA replication initiation"/>
    <property type="evidence" value="ECO:0007669"/>
    <property type="project" value="InterPro"/>
</dbReference>
<reference evidence="4" key="2">
    <citation type="journal article" date="2023" name="IMA Fungus">
        <title>Comparative genomic study of the Penicillium genus elucidates a diverse pangenome and 15 lateral gene transfer events.</title>
        <authorList>
            <person name="Petersen C."/>
            <person name="Sorensen T."/>
            <person name="Nielsen M.R."/>
            <person name="Sondergaard T.E."/>
            <person name="Sorensen J.L."/>
            <person name="Fitzpatrick D.A."/>
            <person name="Frisvad J.C."/>
            <person name="Nielsen K.L."/>
        </authorList>
    </citation>
    <scope>NUCLEOTIDE SEQUENCE</scope>
    <source>
        <strain evidence="4">IBT 21472</strain>
    </source>
</reference>
<feature type="region of interest" description="Disordered" evidence="2">
    <location>
        <begin position="273"/>
        <end position="347"/>
    </location>
</feature>
<dbReference type="GO" id="GO:0043596">
    <property type="term" value="C:nuclear replication fork"/>
    <property type="evidence" value="ECO:0007669"/>
    <property type="project" value="TreeGrafter"/>
</dbReference>
<feature type="compositionally biased region" description="Basic and acidic residues" evidence="2">
    <location>
        <begin position="27"/>
        <end position="37"/>
    </location>
</feature>
<organism evidence="4 5">
    <name type="scientific">Penicillium atrosanguineum</name>
    <dbReference type="NCBI Taxonomy" id="1132637"/>
    <lineage>
        <taxon>Eukaryota</taxon>
        <taxon>Fungi</taxon>
        <taxon>Dikarya</taxon>
        <taxon>Ascomycota</taxon>
        <taxon>Pezizomycotina</taxon>
        <taxon>Eurotiomycetes</taxon>
        <taxon>Eurotiomycetidae</taxon>
        <taxon>Eurotiales</taxon>
        <taxon>Aspergillaceae</taxon>
        <taxon>Penicillium</taxon>
    </lineage>
</organism>
<proteinExistence type="inferred from homology"/>
<dbReference type="Proteomes" id="UP001147746">
    <property type="component" value="Unassembled WGS sequence"/>
</dbReference>
<feature type="region of interest" description="Disordered" evidence="2">
    <location>
        <begin position="1"/>
        <end position="75"/>
    </location>
</feature>
<feature type="compositionally biased region" description="Basic and acidic residues" evidence="2">
    <location>
        <begin position="287"/>
        <end position="300"/>
    </location>
</feature>
<dbReference type="EMBL" id="JAPZBO010000008">
    <property type="protein sequence ID" value="KAJ5308253.1"/>
    <property type="molecule type" value="Genomic_DNA"/>
</dbReference>
<dbReference type="Gene3D" id="2.40.50.140">
    <property type="entry name" value="Nucleic acid-binding proteins"/>
    <property type="match status" value="1"/>
</dbReference>
<feature type="compositionally biased region" description="Basic and acidic residues" evidence="2">
    <location>
        <begin position="231"/>
        <end position="254"/>
    </location>
</feature>
<dbReference type="AlphaFoldDB" id="A0A9W9U206"/>
<feature type="compositionally biased region" description="Polar residues" evidence="2">
    <location>
        <begin position="112"/>
        <end position="123"/>
    </location>
</feature>
<dbReference type="InterPro" id="IPR012340">
    <property type="entry name" value="NA-bd_OB-fold"/>
</dbReference>
<dbReference type="PANTHER" id="PTHR13454">
    <property type="entry name" value="PROTEIN MCM10 HOMOLOG"/>
    <property type="match status" value="1"/>
</dbReference>
<feature type="domain" description="Zinc finger Mcm10/DnaG-type" evidence="3">
    <location>
        <begin position="499"/>
        <end position="544"/>
    </location>
</feature>
<feature type="compositionally biased region" description="Polar residues" evidence="2">
    <location>
        <begin position="42"/>
        <end position="56"/>
    </location>
</feature>